<keyword evidence="14" id="KW-1185">Reference proteome</keyword>
<dbReference type="NCBIfam" id="TIGR00147">
    <property type="entry name" value="YegS/Rv2252/BmrU family lipid kinase"/>
    <property type="match status" value="1"/>
</dbReference>
<dbReference type="InterPro" id="IPR005218">
    <property type="entry name" value="Diacylglycerol/lipid_kinase"/>
</dbReference>
<keyword evidence="4" id="KW-0479">Metal-binding</keyword>
<dbReference type="PROSITE" id="PS50146">
    <property type="entry name" value="DAGK"/>
    <property type="match status" value="1"/>
</dbReference>
<dbReference type="InterPro" id="IPR016064">
    <property type="entry name" value="NAD/diacylglycerol_kinase_sf"/>
</dbReference>
<evidence type="ECO:0000256" key="10">
    <source>
        <dbReference type="ARBA" id="ARBA00023209"/>
    </source>
</evidence>
<evidence type="ECO:0000256" key="7">
    <source>
        <dbReference type="ARBA" id="ARBA00022840"/>
    </source>
</evidence>
<name>A0A1Y6BX98_9PROT</name>
<dbReference type="Pfam" id="PF19279">
    <property type="entry name" value="YegS_C"/>
    <property type="match status" value="1"/>
</dbReference>
<evidence type="ECO:0000256" key="5">
    <source>
        <dbReference type="ARBA" id="ARBA00022741"/>
    </source>
</evidence>
<evidence type="ECO:0000256" key="4">
    <source>
        <dbReference type="ARBA" id="ARBA00022723"/>
    </source>
</evidence>
<dbReference type="GO" id="GO:0005886">
    <property type="term" value="C:plasma membrane"/>
    <property type="evidence" value="ECO:0007669"/>
    <property type="project" value="TreeGrafter"/>
</dbReference>
<dbReference type="GO" id="GO:0016301">
    <property type="term" value="F:kinase activity"/>
    <property type="evidence" value="ECO:0007669"/>
    <property type="project" value="UniProtKB-KW"/>
</dbReference>
<evidence type="ECO:0000313" key="14">
    <source>
        <dbReference type="Proteomes" id="UP000192917"/>
    </source>
</evidence>
<dbReference type="InterPro" id="IPR050187">
    <property type="entry name" value="Lipid_Phosphate_FormReg"/>
</dbReference>
<gene>
    <name evidence="13" type="ORF">SAMN05428998_111135</name>
</gene>
<dbReference type="EMBL" id="FWZX01000011">
    <property type="protein sequence ID" value="SMF33620.1"/>
    <property type="molecule type" value="Genomic_DNA"/>
</dbReference>
<dbReference type="Gene3D" id="3.40.50.10330">
    <property type="entry name" value="Probable inorganic polyphosphate/atp-NAD kinase, domain 1"/>
    <property type="match status" value="1"/>
</dbReference>
<evidence type="ECO:0000256" key="8">
    <source>
        <dbReference type="ARBA" id="ARBA00022842"/>
    </source>
</evidence>
<dbReference type="InterPro" id="IPR045540">
    <property type="entry name" value="YegS/DAGK_C"/>
</dbReference>
<evidence type="ECO:0000256" key="6">
    <source>
        <dbReference type="ARBA" id="ARBA00022777"/>
    </source>
</evidence>
<evidence type="ECO:0000256" key="11">
    <source>
        <dbReference type="ARBA" id="ARBA00023264"/>
    </source>
</evidence>
<accession>A0A1Y6BX98</accession>
<dbReference type="SUPFAM" id="SSF111331">
    <property type="entry name" value="NAD kinase/diacylglycerol kinase-like"/>
    <property type="match status" value="1"/>
</dbReference>
<dbReference type="Proteomes" id="UP000192917">
    <property type="component" value="Unassembled WGS sequence"/>
</dbReference>
<sequence>MRCLVLINPNSGRAQEAEGAVASLRDAGLEVEIERPKDLTAARGLIKRRAADVDAIVVAGGDGTFHGLAERLVAARKPLGILPLGTANDLARALHIPNDLKQAAKVVAAGRRKRIDLGRAGHTLFFNVATIGLGAEVPRFHRGERKRHLGILSYPISLWLAWRQNRSFRARIECDGTTASGRFIHIAVGNGPNFGGGLVVDEDCRIDDETLYLYAIKPVGLWRLMRLAPWIRAGQLRPWPEVLTLRGKRISVSTPGHRRRLNLDGELNGRTPRVFTVEPKVLEVFVPRAQV</sequence>
<dbReference type="Pfam" id="PF00781">
    <property type="entry name" value="DAGK_cat"/>
    <property type="match status" value="1"/>
</dbReference>
<dbReference type="NCBIfam" id="NF009604">
    <property type="entry name" value="PRK13057.1"/>
    <property type="match status" value="1"/>
</dbReference>
<dbReference type="InterPro" id="IPR017438">
    <property type="entry name" value="ATP-NAD_kinase_N"/>
</dbReference>
<reference evidence="13 14" key="1">
    <citation type="submission" date="2017-04" db="EMBL/GenBank/DDBJ databases">
        <authorList>
            <person name="Afonso C.L."/>
            <person name="Miller P.J."/>
            <person name="Scott M.A."/>
            <person name="Spackman E."/>
            <person name="Goraichik I."/>
            <person name="Dimitrov K.M."/>
            <person name="Suarez D.L."/>
            <person name="Swayne D.E."/>
        </authorList>
    </citation>
    <scope>NUCLEOTIDE SEQUENCE [LARGE SCALE GENOMIC DNA]</scope>
    <source>
        <strain evidence="13 14">USBA 355</strain>
    </source>
</reference>
<keyword evidence="3" id="KW-0808">Transferase</keyword>
<keyword evidence="5" id="KW-0547">Nucleotide-binding</keyword>
<dbReference type="PANTHER" id="PTHR12358">
    <property type="entry name" value="SPHINGOSINE KINASE"/>
    <property type="match status" value="1"/>
</dbReference>
<keyword evidence="11" id="KW-1208">Phospholipid metabolism</keyword>
<dbReference type="STRING" id="560819.SAMN05428998_111135"/>
<keyword evidence="2" id="KW-0444">Lipid biosynthesis</keyword>
<keyword evidence="9" id="KW-0443">Lipid metabolism</keyword>
<protein>
    <submittedName>
        <fullName evidence="13">Lipid kinase, YegS/Rv2252/BmrU family</fullName>
    </submittedName>
</protein>
<dbReference type="GO" id="GO:0046872">
    <property type="term" value="F:metal ion binding"/>
    <property type="evidence" value="ECO:0007669"/>
    <property type="project" value="UniProtKB-KW"/>
</dbReference>
<keyword evidence="6 13" id="KW-0418">Kinase</keyword>
<proteinExistence type="predicted"/>
<evidence type="ECO:0000256" key="3">
    <source>
        <dbReference type="ARBA" id="ARBA00022679"/>
    </source>
</evidence>
<keyword evidence="7" id="KW-0067">ATP-binding</keyword>
<dbReference type="SMART" id="SM00046">
    <property type="entry name" value="DAGKc"/>
    <property type="match status" value="1"/>
</dbReference>
<evidence type="ECO:0000313" key="13">
    <source>
        <dbReference type="EMBL" id="SMF33620.1"/>
    </source>
</evidence>
<keyword evidence="8" id="KW-0460">Magnesium</keyword>
<feature type="domain" description="DAGKc" evidence="12">
    <location>
        <begin position="1"/>
        <end position="124"/>
    </location>
</feature>
<organism evidence="13 14">
    <name type="scientific">Tistlia consotensis USBA 355</name>
    <dbReference type="NCBI Taxonomy" id="560819"/>
    <lineage>
        <taxon>Bacteria</taxon>
        <taxon>Pseudomonadati</taxon>
        <taxon>Pseudomonadota</taxon>
        <taxon>Alphaproteobacteria</taxon>
        <taxon>Rhodospirillales</taxon>
        <taxon>Rhodovibrionaceae</taxon>
        <taxon>Tistlia</taxon>
    </lineage>
</organism>
<dbReference type="GO" id="GO:0008654">
    <property type="term" value="P:phospholipid biosynthetic process"/>
    <property type="evidence" value="ECO:0007669"/>
    <property type="project" value="UniProtKB-KW"/>
</dbReference>
<evidence type="ECO:0000256" key="1">
    <source>
        <dbReference type="ARBA" id="ARBA00001946"/>
    </source>
</evidence>
<dbReference type="RefSeq" id="WP_085123506.1">
    <property type="nucleotide sequence ID" value="NZ_FWZX01000011.1"/>
</dbReference>
<dbReference type="GO" id="GO:0005524">
    <property type="term" value="F:ATP binding"/>
    <property type="evidence" value="ECO:0007669"/>
    <property type="project" value="UniProtKB-KW"/>
</dbReference>
<dbReference type="InterPro" id="IPR001206">
    <property type="entry name" value="Diacylglycerol_kinase_cat_dom"/>
</dbReference>
<evidence type="ECO:0000256" key="9">
    <source>
        <dbReference type="ARBA" id="ARBA00023098"/>
    </source>
</evidence>
<keyword evidence="10" id="KW-0594">Phospholipid biosynthesis</keyword>
<dbReference type="PANTHER" id="PTHR12358:SF106">
    <property type="entry name" value="LIPID KINASE YEGS"/>
    <property type="match status" value="1"/>
</dbReference>
<dbReference type="AlphaFoldDB" id="A0A1Y6BX98"/>
<comment type="cofactor">
    <cofactor evidence="1">
        <name>Mg(2+)</name>
        <dbReference type="ChEBI" id="CHEBI:18420"/>
    </cofactor>
</comment>
<evidence type="ECO:0000256" key="2">
    <source>
        <dbReference type="ARBA" id="ARBA00022516"/>
    </source>
</evidence>
<evidence type="ECO:0000259" key="12">
    <source>
        <dbReference type="PROSITE" id="PS50146"/>
    </source>
</evidence>
<dbReference type="Gene3D" id="2.60.200.40">
    <property type="match status" value="1"/>
</dbReference>